<dbReference type="AlphaFoldDB" id="A0A1L9SQR1"/>
<feature type="domain" description="SUZ" evidence="2">
    <location>
        <begin position="92"/>
        <end position="169"/>
    </location>
</feature>
<evidence type="ECO:0000259" key="2">
    <source>
        <dbReference type="PROSITE" id="PS51673"/>
    </source>
</evidence>
<gene>
    <name evidence="4" type="ORF">ASPZODRAFT_14126</name>
</gene>
<feature type="domain" description="SUZ-C" evidence="3">
    <location>
        <begin position="235"/>
        <end position="282"/>
    </location>
</feature>
<dbReference type="STRING" id="1073090.A0A1L9SQR1"/>
<feature type="compositionally biased region" description="Low complexity" evidence="1">
    <location>
        <begin position="166"/>
        <end position="184"/>
    </location>
</feature>
<reference evidence="5" key="1">
    <citation type="journal article" date="2017" name="Genome Biol.">
        <title>Comparative genomics reveals high biological diversity and specific adaptations in the industrially and medically important fungal genus Aspergillus.</title>
        <authorList>
            <person name="de Vries R.P."/>
            <person name="Riley R."/>
            <person name="Wiebenga A."/>
            <person name="Aguilar-Osorio G."/>
            <person name="Amillis S."/>
            <person name="Uchima C.A."/>
            <person name="Anderluh G."/>
            <person name="Asadollahi M."/>
            <person name="Askin M."/>
            <person name="Barry K."/>
            <person name="Battaglia E."/>
            <person name="Bayram O."/>
            <person name="Benocci T."/>
            <person name="Braus-Stromeyer S.A."/>
            <person name="Caldana C."/>
            <person name="Canovas D."/>
            <person name="Cerqueira G.C."/>
            <person name="Chen F."/>
            <person name="Chen W."/>
            <person name="Choi C."/>
            <person name="Clum A."/>
            <person name="Dos Santos R.A."/>
            <person name="Damasio A.R."/>
            <person name="Diallinas G."/>
            <person name="Emri T."/>
            <person name="Fekete E."/>
            <person name="Flipphi M."/>
            <person name="Freyberg S."/>
            <person name="Gallo A."/>
            <person name="Gournas C."/>
            <person name="Habgood R."/>
            <person name="Hainaut M."/>
            <person name="Harispe M.L."/>
            <person name="Henrissat B."/>
            <person name="Hilden K.S."/>
            <person name="Hope R."/>
            <person name="Hossain A."/>
            <person name="Karabika E."/>
            <person name="Karaffa L."/>
            <person name="Karanyi Z."/>
            <person name="Krasevec N."/>
            <person name="Kuo A."/>
            <person name="Kusch H."/>
            <person name="LaButti K."/>
            <person name="Lagendijk E.L."/>
            <person name="Lapidus A."/>
            <person name="Levasseur A."/>
            <person name="Lindquist E."/>
            <person name="Lipzen A."/>
            <person name="Logrieco A.F."/>
            <person name="MacCabe A."/>
            <person name="Maekelae M.R."/>
            <person name="Malavazi I."/>
            <person name="Melin P."/>
            <person name="Meyer V."/>
            <person name="Mielnichuk N."/>
            <person name="Miskei M."/>
            <person name="Molnar A.P."/>
            <person name="Mule G."/>
            <person name="Ngan C.Y."/>
            <person name="Orejas M."/>
            <person name="Orosz E."/>
            <person name="Ouedraogo J.P."/>
            <person name="Overkamp K.M."/>
            <person name="Park H.-S."/>
            <person name="Perrone G."/>
            <person name="Piumi F."/>
            <person name="Punt P.J."/>
            <person name="Ram A.F."/>
            <person name="Ramon A."/>
            <person name="Rauscher S."/>
            <person name="Record E."/>
            <person name="Riano-Pachon D.M."/>
            <person name="Robert V."/>
            <person name="Roehrig J."/>
            <person name="Ruller R."/>
            <person name="Salamov A."/>
            <person name="Salih N.S."/>
            <person name="Samson R.A."/>
            <person name="Sandor E."/>
            <person name="Sanguinetti M."/>
            <person name="Schuetze T."/>
            <person name="Sepcic K."/>
            <person name="Shelest E."/>
            <person name="Sherlock G."/>
            <person name="Sophianopoulou V."/>
            <person name="Squina F.M."/>
            <person name="Sun H."/>
            <person name="Susca A."/>
            <person name="Todd R.B."/>
            <person name="Tsang A."/>
            <person name="Unkles S.E."/>
            <person name="van de Wiele N."/>
            <person name="van Rossen-Uffink D."/>
            <person name="Oliveira J.V."/>
            <person name="Vesth T.C."/>
            <person name="Visser J."/>
            <person name="Yu J.-H."/>
            <person name="Zhou M."/>
            <person name="Andersen M.R."/>
            <person name="Archer D.B."/>
            <person name="Baker S.E."/>
            <person name="Benoit I."/>
            <person name="Brakhage A.A."/>
            <person name="Braus G.H."/>
            <person name="Fischer R."/>
            <person name="Frisvad J.C."/>
            <person name="Goldman G.H."/>
            <person name="Houbraken J."/>
            <person name="Oakley B."/>
            <person name="Pocsi I."/>
            <person name="Scazzocchio C."/>
            <person name="Seiboth B."/>
            <person name="vanKuyk P.A."/>
            <person name="Wortman J."/>
            <person name="Dyer P.S."/>
            <person name="Grigoriev I.V."/>
        </authorList>
    </citation>
    <scope>NUCLEOTIDE SEQUENCE [LARGE SCALE GENOMIC DNA]</scope>
    <source>
        <strain evidence="5">CBS 506.65</strain>
    </source>
</reference>
<evidence type="ECO:0000313" key="4">
    <source>
        <dbReference type="EMBL" id="OJJ49411.1"/>
    </source>
</evidence>
<feature type="region of interest" description="Disordered" evidence="1">
    <location>
        <begin position="120"/>
        <end position="288"/>
    </location>
</feature>
<dbReference type="PROSITE" id="PS51673">
    <property type="entry name" value="SUZ"/>
    <property type="match status" value="1"/>
</dbReference>
<organism evidence="4 5">
    <name type="scientific">Penicilliopsis zonata CBS 506.65</name>
    <dbReference type="NCBI Taxonomy" id="1073090"/>
    <lineage>
        <taxon>Eukaryota</taxon>
        <taxon>Fungi</taxon>
        <taxon>Dikarya</taxon>
        <taxon>Ascomycota</taxon>
        <taxon>Pezizomycotina</taxon>
        <taxon>Eurotiomycetes</taxon>
        <taxon>Eurotiomycetidae</taxon>
        <taxon>Eurotiales</taxon>
        <taxon>Aspergillaceae</taxon>
        <taxon>Penicilliopsis</taxon>
    </lineage>
</organism>
<sequence>MSSTKPSMDSSPDAWEDNWESQADKLDAQPTSLPEKKVSSKVTKAQRRAQQAEFNRQLWADAESPQTFHYLETRSSVPLKQDIKQTVTVLSRRPQLVTREPGSSASVDASVDGIRALGINGADYESDDEGNGKRQEMTPQERHAKALRDREEKQRRYEEARERLFGSPSANGSGTSSPGSTTPPRQYSNGGGGGEGRGKGRHRGGGGGSGRDNREKRDSSATSGRSSRQLYDPGYSVKPSQKRDRQQKGDRQDDEQQQAVQQPLRSPRGPDGSGRGGFGFANRGARAT</sequence>
<dbReference type="OrthoDB" id="5422283at2759"/>
<dbReference type="InterPro" id="IPR024771">
    <property type="entry name" value="SUZ"/>
</dbReference>
<accession>A0A1L9SQR1</accession>
<feature type="compositionally biased region" description="Polar residues" evidence="1">
    <location>
        <begin position="40"/>
        <end position="54"/>
    </location>
</feature>
<evidence type="ECO:0000259" key="3">
    <source>
        <dbReference type="PROSITE" id="PS51938"/>
    </source>
</evidence>
<dbReference type="PROSITE" id="PS51938">
    <property type="entry name" value="SUZ_C"/>
    <property type="match status" value="1"/>
</dbReference>
<feature type="compositionally biased region" description="Polar residues" evidence="1">
    <location>
        <begin position="220"/>
        <end position="229"/>
    </location>
</feature>
<feature type="region of interest" description="Disordered" evidence="1">
    <location>
        <begin position="1"/>
        <end position="64"/>
    </location>
</feature>
<dbReference type="RefSeq" id="XP_022583921.1">
    <property type="nucleotide sequence ID" value="XM_022724733.1"/>
</dbReference>
<protein>
    <submittedName>
        <fullName evidence="4">Uncharacterized protein</fullName>
    </submittedName>
</protein>
<dbReference type="GeneID" id="34611198"/>
<evidence type="ECO:0000256" key="1">
    <source>
        <dbReference type="SAM" id="MobiDB-lite"/>
    </source>
</evidence>
<feature type="compositionally biased region" description="Basic and acidic residues" evidence="1">
    <location>
        <begin position="241"/>
        <end position="251"/>
    </location>
</feature>
<feature type="compositionally biased region" description="Polar residues" evidence="1">
    <location>
        <begin position="1"/>
        <end position="10"/>
    </location>
</feature>
<keyword evidence="5" id="KW-1185">Reference proteome</keyword>
<dbReference type="VEuPathDB" id="FungiDB:ASPZODRAFT_14126"/>
<feature type="compositionally biased region" description="Basic and acidic residues" evidence="1">
    <location>
        <begin position="130"/>
        <end position="164"/>
    </location>
</feature>
<feature type="compositionally biased region" description="Low complexity" evidence="1">
    <location>
        <begin position="257"/>
        <end position="270"/>
    </location>
</feature>
<evidence type="ECO:0000313" key="5">
    <source>
        <dbReference type="Proteomes" id="UP000184188"/>
    </source>
</evidence>
<dbReference type="Proteomes" id="UP000184188">
    <property type="component" value="Unassembled WGS sequence"/>
</dbReference>
<name>A0A1L9SQR1_9EURO</name>
<proteinExistence type="predicted"/>
<dbReference type="EMBL" id="KV878338">
    <property type="protein sequence ID" value="OJJ49411.1"/>
    <property type="molecule type" value="Genomic_DNA"/>
</dbReference>
<dbReference type="InterPro" id="IPR024642">
    <property type="entry name" value="SUZ-C"/>
</dbReference>